<dbReference type="PANTHER" id="PTHR28122">
    <property type="entry name" value="E3 UBIQUITIN-PROTEIN LIGASE SUBSTRATE RECEPTOR MMS22"/>
    <property type="match status" value="1"/>
</dbReference>
<feature type="compositionally biased region" description="Basic residues" evidence="1">
    <location>
        <begin position="452"/>
        <end position="468"/>
    </location>
</feature>
<dbReference type="PANTHER" id="PTHR28122:SF1">
    <property type="entry name" value="E3 UBIQUITIN-PROTEIN LIGASE SUBSTRATE RECEPTOR MMS22"/>
    <property type="match status" value="1"/>
</dbReference>
<dbReference type="KEGG" id="ncs:NCAS_0J00990"/>
<accession>G0VKP1</accession>
<dbReference type="OMA" id="IHFYQIA"/>
<dbReference type="InterPro" id="IPR019021">
    <property type="entry name" value="Mms22"/>
</dbReference>
<name>G0VKP1_NAUCA</name>
<dbReference type="GO" id="GO:0005634">
    <property type="term" value="C:nucleus"/>
    <property type="evidence" value="ECO:0007669"/>
    <property type="project" value="EnsemblFungi"/>
</dbReference>
<evidence type="ECO:0000313" key="3">
    <source>
        <dbReference type="Proteomes" id="UP000001640"/>
    </source>
</evidence>
<protein>
    <submittedName>
        <fullName evidence="2">Uncharacterized protein</fullName>
    </submittedName>
</protein>
<dbReference type="Pfam" id="PF09462">
    <property type="entry name" value="Mus7"/>
    <property type="match status" value="2"/>
</dbReference>
<dbReference type="RefSeq" id="XP_003678417.1">
    <property type="nucleotide sequence ID" value="XM_003678369.1"/>
</dbReference>
<evidence type="ECO:0000256" key="1">
    <source>
        <dbReference type="SAM" id="MobiDB-lite"/>
    </source>
</evidence>
<gene>
    <name evidence="2" type="primary">NCAS0J00990</name>
    <name evidence="2" type="ordered locus">NCAS_0J00990</name>
</gene>
<dbReference type="eggNOG" id="ENOG502R0S3">
    <property type="taxonomic scope" value="Eukaryota"/>
</dbReference>
<sequence length="1462" mass="167848">MSSNSNEDAIVIDSLGTVISDSEGDATDDSVTYFNSAAEQVTIQHTIQDTDHIAEAPLEEVESASDAEAIVSQSQPRRSLRKRKAIQKMPYSLERIKHRQLLEGFDVSAFDSVSNTISLPNRPIGPNELEREVENMDVGAWNGTNDYGAEDDDDKIYNEMDTSGSDSAPDSEYEIINRNLDDEGIINDQLTSGVTKNITHQFPVNGDISETDESNKNENGDEQMVFRGRVVNMKTGYRGILPRIAWEKGLQNKTSSSSLRKRRRTNQLQKGVAKTKKKSVHSRGQDAILLDEMIVRDDEVSDDLIAGPDFRIADDTELSENEVDRMNSYFQEKYSNNYTLDVLSDDNDDLYRASLLSDLDKNPIAVNMPSPSNYNGPEFITVESQDSSGDNLSDQYAFSDDENDLLPDQRMAQESNGNVIDKMLSHGNISKVSRPTSKPNGHAFRQPTNKTGTRKKRSLKPSPRKRTATPKNNMKLLKKSFKGLSITQVKEVSENVSKEKPESNTTKTKKKKKKTIRRYKNLLRRNPTFLTVVEAPGSKYAPGRNRSLNDTLTIDLANPDDIEKDSNVPLLMILEVLLLDRKLDPPDTVKIAMSDKIYLLSRLNLSTIKSVLTEVFKHIIEEGVSDIELVNVNDNITKFLLYANLPELYGIIEDFHRTFRSKVYALKGKTKPIHFFQIAACQLMLLEISRFTNISTSMKEKIESRILDHIISFFTLLAIYDDNVSKENMKYLSESYTILYTVVKTSNQKNNLWSRLEKHRFPAQVLSTIVDIFPTKQERWTMLDIGSSYISLIRAFKFINHSLTKYFWPITKDLIDLLNQTFKKRRFVDFEEEKLKSQKNYIISSPTKQPPSTVIFNKYLNLLDCSDISTATVERIIPIGDISLGDPLSVLLNRINLLIVLANKSTLNMEKRLEELTRPFSTADYLKSLEPTSVKRIFHAILNGILSILENNSIKKLPFKGKWLGPIYTTVVSGSIQVSNIWHVFLQRFSNKINLSEKNTRSMLKSLYPCLVATPKSDTFNREFLLKIYLGNLTKLNPKWTQDRLLQFVKLNADLSNCWVKYYCIIGKYLIGHNMLSWWSFQLYNGYEDNEIMQLQFLNEIIKLCDVDSYNLLKEKMCKKTIEHIFNNQKSPGFDQFFIELMKRESGIVPDRSYQNSEKSFLAIVKRFITILGKNGYFTLIQQLIINLQTSYQRKLLSENVTGDLTRFLSSKYLEEIKNNSSFLLLERELGISNIESEASKFKNEFTKVIDNSGKIIFLTKALIDAYSLGEAEVVNLEGKLLSLFNDSMLKNLFEIFFLLLCSHLHPMDPTLTSFRFLNSAFLLRTLNNAIVERFYQVSKEEFTSICHLVKVLDATSYDFLNEPQIYFLGEEVFRFFFLTQRITSGFVDECDLMHLSSQYEHWKRPQPIEVPMQSSELEELLKSHLTTFHSFQHHAHYISDNKWRDTYNKTVADFYEDVKDS</sequence>
<feature type="compositionally biased region" description="Polar residues" evidence="1">
    <location>
        <begin position="429"/>
        <end position="439"/>
    </location>
</feature>
<evidence type="ECO:0000313" key="2">
    <source>
        <dbReference type="EMBL" id="CCC72078.1"/>
    </source>
</evidence>
<dbReference type="FunCoup" id="G0VKP1">
    <property type="interactions" value="579"/>
</dbReference>
<dbReference type="GeneID" id="96905776"/>
<dbReference type="HOGENOM" id="CLU_251473_0_0_1"/>
<feature type="region of interest" description="Disordered" evidence="1">
    <location>
        <begin position="429"/>
        <end position="474"/>
    </location>
</feature>
<feature type="compositionally biased region" description="Basic and acidic residues" evidence="1">
    <location>
        <begin position="492"/>
        <end position="502"/>
    </location>
</feature>
<feature type="compositionally biased region" description="Polar residues" evidence="1">
    <location>
        <begin position="382"/>
        <end position="396"/>
    </location>
</feature>
<organism evidence="2 3">
    <name type="scientific">Naumovozyma castellii</name>
    <name type="common">Yeast</name>
    <name type="synonym">Saccharomyces castellii</name>
    <dbReference type="NCBI Taxonomy" id="27288"/>
    <lineage>
        <taxon>Eukaryota</taxon>
        <taxon>Fungi</taxon>
        <taxon>Dikarya</taxon>
        <taxon>Ascomycota</taxon>
        <taxon>Saccharomycotina</taxon>
        <taxon>Saccharomycetes</taxon>
        <taxon>Saccharomycetales</taxon>
        <taxon>Saccharomycetaceae</taxon>
        <taxon>Naumovozyma</taxon>
    </lineage>
</organism>
<dbReference type="EMBL" id="HE576761">
    <property type="protein sequence ID" value="CCC72078.1"/>
    <property type="molecule type" value="Genomic_DNA"/>
</dbReference>
<dbReference type="STRING" id="1064592.G0VKP1"/>
<dbReference type="InParanoid" id="G0VKP1"/>
<feature type="region of interest" description="Disordered" evidence="1">
    <location>
        <begin position="367"/>
        <end position="404"/>
    </location>
</feature>
<dbReference type="GO" id="GO:0000724">
    <property type="term" value="P:double-strand break repair via homologous recombination"/>
    <property type="evidence" value="ECO:0007669"/>
    <property type="project" value="TreeGrafter"/>
</dbReference>
<feature type="region of interest" description="Disordered" evidence="1">
    <location>
        <begin position="252"/>
        <end position="281"/>
    </location>
</feature>
<feature type="region of interest" description="Disordered" evidence="1">
    <location>
        <begin position="492"/>
        <end position="513"/>
    </location>
</feature>
<dbReference type="OrthoDB" id="4068315at2759"/>
<dbReference type="Proteomes" id="UP000001640">
    <property type="component" value="Chromosome 10"/>
</dbReference>
<proteinExistence type="predicted"/>
<dbReference type="GO" id="GO:0035361">
    <property type="term" value="C:Cul8-RING ubiquitin ligase complex"/>
    <property type="evidence" value="ECO:0007669"/>
    <property type="project" value="EnsemblFungi"/>
</dbReference>
<reference key="2">
    <citation type="submission" date="2011-08" db="EMBL/GenBank/DDBJ databases">
        <title>Genome sequence of Naumovozyma castellii.</title>
        <authorList>
            <person name="Gordon J.L."/>
            <person name="Armisen D."/>
            <person name="Proux-Wera E."/>
            <person name="OhEigeartaigh S.S."/>
            <person name="Byrne K.P."/>
            <person name="Wolfe K.H."/>
        </authorList>
    </citation>
    <scope>NUCLEOTIDE SEQUENCE</scope>
    <source>
        <strain>Type strain:CBS 4309</strain>
    </source>
</reference>
<dbReference type="GO" id="GO:0045144">
    <property type="term" value="P:meiotic sister chromatid segregation"/>
    <property type="evidence" value="ECO:0007669"/>
    <property type="project" value="EnsemblFungi"/>
</dbReference>
<dbReference type="GO" id="GO:0031297">
    <property type="term" value="P:replication fork processing"/>
    <property type="evidence" value="ECO:0007669"/>
    <property type="project" value="EnsemblFungi"/>
</dbReference>
<reference evidence="2 3" key="1">
    <citation type="journal article" date="2011" name="Proc. Natl. Acad. Sci. U.S.A.">
        <title>Evolutionary erosion of yeast sex chromosomes by mating-type switching accidents.</title>
        <authorList>
            <person name="Gordon J.L."/>
            <person name="Armisen D."/>
            <person name="Proux-Wera E."/>
            <person name="Oheigeartaigh S.S."/>
            <person name="Byrne K.P."/>
            <person name="Wolfe K.H."/>
        </authorList>
    </citation>
    <scope>NUCLEOTIDE SEQUENCE [LARGE SCALE GENOMIC DNA]</scope>
    <source>
        <strain evidence="3">ATCC 76901 / BCRC 22586 / CBS 4309 / NBRC 1992 / NRRL Y-12630</strain>
    </source>
</reference>
<keyword evidence="3" id="KW-1185">Reference proteome</keyword>